<keyword evidence="3" id="KW-1185">Reference proteome</keyword>
<evidence type="ECO:0000313" key="2">
    <source>
        <dbReference type="EMBL" id="KAA1257316.1"/>
    </source>
</evidence>
<dbReference type="Proteomes" id="UP000322699">
    <property type="component" value="Unassembled WGS sequence"/>
</dbReference>
<gene>
    <name evidence="2" type="ORF">LF1_54650</name>
    <name evidence="1" type="ORF">LF1_55860</name>
</gene>
<dbReference type="EMBL" id="VRLW01000003">
    <property type="protein sequence ID" value="KAA1257316.1"/>
    <property type="molecule type" value="Genomic_DNA"/>
</dbReference>
<dbReference type="EMBL" id="VRLW01000004">
    <property type="protein sequence ID" value="KAA1257186.1"/>
    <property type="molecule type" value="Genomic_DNA"/>
</dbReference>
<organism evidence="2 3">
    <name type="scientific">Rubripirellula obstinata</name>
    <dbReference type="NCBI Taxonomy" id="406547"/>
    <lineage>
        <taxon>Bacteria</taxon>
        <taxon>Pseudomonadati</taxon>
        <taxon>Planctomycetota</taxon>
        <taxon>Planctomycetia</taxon>
        <taxon>Pirellulales</taxon>
        <taxon>Pirellulaceae</taxon>
        <taxon>Rubripirellula</taxon>
    </lineage>
</organism>
<comment type="caution">
    <text evidence="2">The sequence shown here is derived from an EMBL/GenBank/DDBJ whole genome shotgun (WGS) entry which is preliminary data.</text>
</comment>
<reference evidence="2 3" key="1">
    <citation type="submission" date="2019-08" db="EMBL/GenBank/DDBJ databases">
        <title>Deep-cultivation of Planctomycetes and their phenomic and genomic characterization uncovers novel biology.</title>
        <authorList>
            <person name="Wiegand S."/>
            <person name="Jogler M."/>
            <person name="Boedeker C."/>
            <person name="Pinto D."/>
            <person name="Vollmers J."/>
            <person name="Rivas-Marin E."/>
            <person name="Kohn T."/>
            <person name="Peeters S.H."/>
            <person name="Heuer A."/>
            <person name="Rast P."/>
            <person name="Oberbeckmann S."/>
            <person name="Bunk B."/>
            <person name="Jeske O."/>
            <person name="Meyerdierks A."/>
            <person name="Storesund J.E."/>
            <person name="Kallscheuer N."/>
            <person name="Luecker S."/>
            <person name="Lage O.M."/>
            <person name="Pohl T."/>
            <person name="Merkel B.J."/>
            <person name="Hornburger P."/>
            <person name="Mueller R.-W."/>
            <person name="Bruemmer F."/>
            <person name="Labrenz M."/>
            <person name="Spormann A.M."/>
            <person name="Op Den Camp H."/>
            <person name="Overmann J."/>
            <person name="Amann R."/>
            <person name="Jetten M.S.M."/>
            <person name="Mascher T."/>
            <person name="Medema M.H."/>
            <person name="Devos D.P."/>
            <person name="Kaster A.-K."/>
            <person name="Ovreas L."/>
            <person name="Rohde M."/>
            <person name="Galperin M.Y."/>
            <person name="Jogler C."/>
        </authorList>
    </citation>
    <scope>NUCLEOTIDE SEQUENCE [LARGE SCALE GENOMIC DNA]</scope>
    <source>
        <strain evidence="2 3">LF1</strain>
    </source>
</reference>
<name>A0A5B1C9X1_9BACT</name>
<evidence type="ECO:0000313" key="3">
    <source>
        <dbReference type="Proteomes" id="UP000322699"/>
    </source>
</evidence>
<protein>
    <submittedName>
        <fullName evidence="2">Uncharacterized protein</fullName>
    </submittedName>
</protein>
<accession>A0A5B1C9X1</accession>
<proteinExistence type="predicted"/>
<dbReference type="AlphaFoldDB" id="A0A5B1C9X1"/>
<evidence type="ECO:0000313" key="1">
    <source>
        <dbReference type="EMBL" id="KAA1257186.1"/>
    </source>
</evidence>
<sequence length="70" mass="7779">MDPAALHDFRCLDSGHGNACGTTRRKRGFLSMARLLIKSTLVFATDNHCMHRSGGRTLFSLLARQIPPPR</sequence>